<accession>A0ABT5F2I1</accession>
<evidence type="ECO:0000256" key="1">
    <source>
        <dbReference type="ARBA" id="ARBA00004429"/>
    </source>
</evidence>
<comment type="similarity">
    <text evidence="2">Belongs to the GSP F family.</text>
</comment>
<dbReference type="Pfam" id="PF00482">
    <property type="entry name" value="T2SSF"/>
    <property type="match status" value="2"/>
</dbReference>
<organism evidence="10 11">
    <name type="scientific">Polyangium mundeleinium</name>
    <dbReference type="NCBI Taxonomy" id="2995306"/>
    <lineage>
        <taxon>Bacteria</taxon>
        <taxon>Pseudomonadati</taxon>
        <taxon>Myxococcota</taxon>
        <taxon>Polyangia</taxon>
        <taxon>Polyangiales</taxon>
        <taxon>Polyangiaceae</taxon>
        <taxon>Polyangium</taxon>
    </lineage>
</organism>
<keyword evidence="5 8" id="KW-0812">Transmembrane</keyword>
<feature type="transmembrane region" description="Helical" evidence="8">
    <location>
        <begin position="167"/>
        <end position="190"/>
    </location>
</feature>
<feature type="transmembrane region" description="Helical" evidence="8">
    <location>
        <begin position="376"/>
        <end position="400"/>
    </location>
</feature>
<evidence type="ECO:0000259" key="9">
    <source>
        <dbReference type="Pfam" id="PF00482"/>
    </source>
</evidence>
<proteinExistence type="inferred from homology"/>
<dbReference type="PANTHER" id="PTHR30012">
    <property type="entry name" value="GENERAL SECRETION PATHWAY PROTEIN"/>
    <property type="match status" value="1"/>
</dbReference>
<keyword evidence="4" id="KW-0997">Cell inner membrane</keyword>
<feature type="domain" description="Type II secretion system protein GspF" evidence="9">
    <location>
        <begin position="273"/>
        <end position="395"/>
    </location>
</feature>
<dbReference type="EMBL" id="JAQNDO010000001">
    <property type="protein sequence ID" value="MDC0747819.1"/>
    <property type="molecule type" value="Genomic_DNA"/>
</dbReference>
<evidence type="ECO:0000256" key="2">
    <source>
        <dbReference type="ARBA" id="ARBA00005745"/>
    </source>
</evidence>
<gene>
    <name evidence="10" type="ORF">POL67_41185</name>
</gene>
<comment type="caution">
    <text evidence="10">The sequence shown here is derived from an EMBL/GenBank/DDBJ whole genome shotgun (WGS) entry which is preliminary data.</text>
</comment>
<feature type="domain" description="Type II secretion system protein GspF" evidence="9">
    <location>
        <begin position="68"/>
        <end position="191"/>
    </location>
</feature>
<evidence type="ECO:0000256" key="3">
    <source>
        <dbReference type="ARBA" id="ARBA00022475"/>
    </source>
</evidence>
<evidence type="ECO:0000313" key="11">
    <source>
        <dbReference type="Proteomes" id="UP001221411"/>
    </source>
</evidence>
<dbReference type="Proteomes" id="UP001221411">
    <property type="component" value="Unassembled WGS sequence"/>
</dbReference>
<evidence type="ECO:0000256" key="4">
    <source>
        <dbReference type="ARBA" id="ARBA00022519"/>
    </source>
</evidence>
<comment type="subcellular location">
    <subcellularLocation>
        <location evidence="1">Cell inner membrane</location>
        <topology evidence="1">Multi-pass membrane protein</topology>
    </subcellularLocation>
</comment>
<reference evidence="10 11" key="1">
    <citation type="submission" date="2022-11" db="EMBL/GenBank/DDBJ databases">
        <title>Minimal conservation of predation-associated metabolite biosynthetic gene clusters underscores biosynthetic potential of Myxococcota including descriptions for ten novel species: Archangium lansinium sp. nov., Myxococcus landrumus sp. nov., Nannocystis bai.</title>
        <authorList>
            <person name="Ahearne A."/>
            <person name="Stevens C."/>
            <person name="Dowd S."/>
        </authorList>
    </citation>
    <scope>NUCLEOTIDE SEQUENCE [LARGE SCALE GENOMIC DNA]</scope>
    <source>
        <strain evidence="10 11">RJM3</strain>
    </source>
</reference>
<dbReference type="Gene3D" id="1.20.81.30">
    <property type="entry name" value="Type II secretion system (T2SS), domain F"/>
    <property type="match status" value="2"/>
</dbReference>
<feature type="transmembrane region" description="Helical" evidence="8">
    <location>
        <begin position="219"/>
        <end position="242"/>
    </location>
</feature>
<dbReference type="RefSeq" id="WP_271926494.1">
    <property type="nucleotide sequence ID" value="NZ_JAQNDO010000001.1"/>
</dbReference>
<evidence type="ECO:0000256" key="6">
    <source>
        <dbReference type="ARBA" id="ARBA00022989"/>
    </source>
</evidence>
<dbReference type="InterPro" id="IPR003004">
    <property type="entry name" value="GspF/PilC"/>
</dbReference>
<sequence>MAEFAWEARARTGEVRKGVMDAENEAAVQTRLRGLQLNPTKITQKRKGLDLKNVTIGSGVSSQDLVKFTRQFATMIDAGLPLVQCLDILSNQEPNPRFQVALRDIKNSVEQGATFSDSLRRHPKIFDELFVNLVQAGEVGGILDTIMNRLAGYIEKRVKLARQVRGAMAYPTAVIIIMIVVIIVLMTFVIPAFEGMFAEFGAKDALPGLTKAVIATSRAFVSALPFTIVGSIGLVFGAIRFYNNPKGKRMAHRLLLKLPIFGPVMQKIAVARFTRTLGTLLGSGVPILDALDIVAKTAGNVIVEEGLVYARAKISEGKNMAEPLEEIKVFPGMVVQMVAVGEQTGALDTMLNKIADFYEEEVDVAVSALTSLLEPLLMVVVGAVVGVVLISMYLPIFSLAGNIKGE</sequence>
<keyword evidence="3" id="KW-1003">Cell membrane</keyword>
<evidence type="ECO:0000256" key="5">
    <source>
        <dbReference type="ARBA" id="ARBA00022692"/>
    </source>
</evidence>
<keyword evidence="7 8" id="KW-0472">Membrane</keyword>
<dbReference type="InterPro" id="IPR018076">
    <property type="entry name" value="T2SS_GspF_dom"/>
</dbReference>
<evidence type="ECO:0000256" key="7">
    <source>
        <dbReference type="ARBA" id="ARBA00023136"/>
    </source>
</evidence>
<dbReference type="PANTHER" id="PTHR30012:SF7">
    <property type="entry name" value="PROTEIN TRANSPORT PROTEIN HOFC HOMOLOG"/>
    <property type="match status" value="1"/>
</dbReference>
<evidence type="ECO:0000313" key="10">
    <source>
        <dbReference type="EMBL" id="MDC0747819.1"/>
    </source>
</evidence>
<keyword evidence="11" id="KW-1185">Reference proteome</keyword>
<dbReference type="InterPro" id="IPR042094">
    <property type="entry name" value="T2SS_GspF_sf"/>
</dbReference>
<evidence type="ECO:0000256" key="8">
    <source>
        <dbReference type="SAM" id="Phobius"/>
    </source>
</evidence>
<name>A0ABT5F2I1_9BACT</name>
<protein>
    <submittedName>
        <fullName evidence="10">Type II secretion system F family protein</fullName>
    </submittedName>
</protein>
<dbReference type="PRINTS" id="PR00812">
    <property type="entry name" value="BCTERIALGSPF"/>
</dbReference>
<keyword evidence="6 8" id="KW-1133">Transmembrane helix</keyword>